<evidence type="ECO:0000313" key="19">
    <source>
        <dbReference type="EMBL" id="VVT57405.1"/>
    </source>
</evidence>
<dbReference type="InterPro" id="IPR024585">
    <property type="entry name" value="mTOR_dom"/>
</dbReference>
<dbReference type="GO" id="GO:0005634">
    <property type="term" value="C:nucleus"/>
    <property type="evidence" value="ECO:0007669"/>
    <property type="project" value="TreeGrafter"/>
</dbReference>
<dbReference type="SMART" id="SM01346">
    <property type="entry name" value="DUF3385"/>
    <property type="match status" value="1"/>
</dbReference>
<evidence type="ECO:0000256" key="13">
    <source>
        <dbReference type="ARBA" id="ARBA00048679"/>
    </source>
</evidence>
<evidence type="ECO:0000256" key="12">
    <source>
        <dbReference type="ARBA" id="ARBA00047899"/>
    </source>
</evidence>
<dbReference type="Gene3D" id="1.10.1070.11">
    <property type="entry name" value="Phosphatidylinositol 3-/4-kinase, catalytic domain"/>
    <property type="match status" value="1"/>
</dbReference>
<dbReference type="PROSITE" id="PS00915">
    <property type="entry name" value="PI3_4_KINASE_1"/>
    <property type="match status" value="1"/>
</dbReference>
<dbReference type="InterPro" id="IPR050517">
    <property type="entry name" value="DDR_Repair_Kinase"/>
</dbReference>
<evidence type="ECO:0000256" key="3">
    <source>
        <dbReference type="ARBA" id="ARBA00022527"/>
    </source>
</evidence>
<dbReference type="EC" id="2.7.11.1" evidence="14"/>
<dbReference type="InterPro" id="IPR057564">
    <property type="entry name" value="HEAT_ATR"/>
</dbReference>
<keyword evidence="4" id="KW-0926">Vacuole</keyword>
<accession>A0A5E8C396</accession>
<dbReference type="Pfam" id="PF02259">
    <property type="entry name" value="FAT"/>
    <property type="match status" value="1"/>
</dbReference>
<dbReference type="PROSITE" id="PS00916">
    <property type="entry name" value="PI3_4_KINASE_2"/>
    <property type="match status" value="1"/>
</dbReference>
<feature type="compositionally biased region" description="Polar residues" evidence="15">
    <location>
        <begin position="2286"/>
        <end position="2296"/>
    </location>
</feature>
<keyword evidence="8 14" id="KW-0418">Kinase</keyword>
<dbReference type="InterPro" id="IPR003152">
    <property type="entry name" value="FATC_dom"/>
</dbReference>
<feature type="domain" description="FAT" evidence="17">
    <location>
        <begin position="1231"/>
        <end position="1786"/>
    </location>
</feature>
<evidence type="ECO:0000259" key="17">
    <source>
        <dbReference type="PROSITE" id="PS51189"/>
    </source>
</evidence>
<dbReference type="Pfam" id="PF02260">
    <property type="entry name" value="FATC"/>
    <property type="match status" value="1"/>
</dbReference>
<dbReference type="GO" id="GO:0044877">
    <property type="term" value="F:protein-containing complex binding"/>
    <property type="evidence" value="ECO:0007669"/>
    <property type="project" value="InterPro"/>
</dbReference>
<dbReference type="GO" id="GO:0038202">
    <property type="term" value="P:TORC1 signaling"/>
    <property type="evidence" value="ECO:0007669"/>
    <property type="project" value="TreeGrafter"/>
</dbReference>
<dbReference type="GO" id="GO:0004674">
    <property type="term" value="F:protein serine/threonine kinase activity"/>
    <property type="evidence" value="ECO:0007669"/>
    <property type="project" value="UniProtKB-KW"/>
</dbReference>
<dbReference type="Pfam" id="PF25574">
    <property type="entry name" value="TPR_IMB1"/>
    <property type="match status" value="1"/>
</dbReference>
<keyword evidence="9 14" id="KW-0067">ATP-binding</keyword>
<evidence type="ECO:0000259" key="16">
    <source>
        <dbReference type="PROSITE" id="PS50290"/>
    </source>
</evidence>
<dbReference type="GO" id="GO:0005524">
    <property type="term" value="F:ATP binding"/>
    <property type="evidence" value="ECO:0007669"/>
    <property type="project" value="UniProtKB-KW"/>
</dbReference>
<dbReference type="InterPro" id="IPR011009">
    <property type="entry name" value="Kinase-like_dom_sf"/>
</dbReference>
<evidence type="ECO:0000256" key="6">
    <source>
        <dbReference type="ARBA" id="ARBA00022737"/>
    </source>
</evidence>
<dbReference type="SUPFAM" id="SSF56112">
    <property type="entry name" value="Protein kinase-like (PK-like)"/>
    <property type="match status" value="1"/>
</dbReference>
<dbReference type="GO" id="GO:0005886">
    <property type="term" value="C:plasma membrane"/>
    <property type="evidence" value="ECO:0007669"/>
    <property type="project" value="UniProtKB-SubCell"/>
</dbReference>
<protein>
    <recommendedName>
        <fullName evidence="14">Serine/threonine-protein kinase TOR</fullName>
        <ecNumber evidence="14">2.7.11.1</ecNumber>
    </recommendedName>
</protein>
<dbReference type="PROSITE" id="PS50290">
    <property type="entry name" value="PI3_4_KINASE_3"/>
    <property type="match status" value="1"/>
</dbReference>
<dbReference type="PROSITE" id="PS51190">
    <property type="entry name" value="FATC"/>
    <property type="match status" value="1"/>
</dbReference>
<dbReference type="GO" id="GO:0042254">
    <property type="term" value="P:ribosome biogenesis"/>
    <property type="evidence" value="ECO:0007669"/>
    <property type="project" value="UniProtKB-ARBA"/>
</dbReference>
<dbReference type="Pfam" id="PF08771">
    <property type="entry name" value="FRB_dom"/>
    <property type="match status" value="1"/>
</dbReference>
<dbReference type="FunFam" id="1.25.10.10:FF:000371">
    <property type="entry name" value="Serine/threonine-protein kinase TOR"/>
    <property type="match status" value="1"/>
</dbReference>
<dbReference type="GeneID" id="43584493"/>
<evidence type="ECO:0000256" key="14">
    <source>
        <dbReference type="RuleBase" id="RU364109"/>
    </source>
</evidence>
<gene>
    <name evidence="19" type="ORF">SAPINGB_P005679</name>
</gene>
<dbReference type="Pfam" id="PF23593">
    <property type="entry name" value="HEAT_ATR"/>
    <property type="match status" value="1"/>
</dbReference>
<evidence type="ECO:0000256" key="4">
    <source>
        <dbReference type="ARBA" id="ARBA00022554"/>
    </source>
</evidence>
<keyword evidence="5 14" id="KW-0808">Transferase</keyword>
<feature type="compositionally biased region" description="Basic and acidic residues" evidence="15">
    <location>
        <begin position="2273"/>
        <end position="2285"/>
    </location>
</feature>
<dbReference type="PANTHER" id="PTHR11139">
    <property type="entry name" value="ATAXIA TELANGIECTASIA MUTATED ATM -RELATED"/>
    <property type="match status" value="1"/>
</dbReference>
<dbReference type="PANTHER" id="PTHR11139:SF9">
    <property type="entry name" value="SERINE_THREONINE-PROTEIN KINASE MTOR"/>
    <property type="match status" value="1"/>
</dbReference>
<dbReference type="Proteomes" id="UP000398389">
    <property type="component" value="Unassembled WGS sequence"/>
</dbReference>
<dbReference type="InterPro" id="IPR011989">
    <property type="entry name" value="ARM-like"/>
</dbReference>
<dbReference type="Gene3D" id="3.30.1010.10">
    <property type="entry name" value="Phosphatidylinositol 3-kinase Catalytic Subunit, Chain A, domain 4"/>
    <property type="match status" value="1"/>
</dbReference>
<reference evidence="19 20" key="1">
    <citation type="submission" date="2019-09" db="EMBL/GenBank/DDBJ databases">
        <authorList>
            <person name="Brejova B."/>
        </authorList>
    </citation>
    <scope>NUCLEOTIDE SEQUENCE [LARGE SCALE GENOMIC DNA]</scope>
</reference>
<evidence type="ECO:0000259" key="18">
    <source>
        <dbReference type="PROSITE" id="PS51190"/>
    </source>
</evidence>
<dbReference type="SMART" id="SM01343">
    <property type="entry name" value="FATC"/>
    <property type="match status" value="1"/>
</dbReference>
<evidence type="ECO:0000256" key="8">
    <source>
        <dbReference type="ARBA" id="ARBA00022777"/>
    </source>
</evidence>
<dbReference type="Pfam" id="PF00454">
    <property type="entry name" value="PI3_PI4_kinase"/>
    <property type="match status" value="1"/>
</dbReference>
<feature type="domain" description="PI3K/PI4K catalytic" evidence="16">
    <location>
        <begin position="1960"/>
        <end position="2282"/>
    </location>
</feature>
<dbReference type="InterPro" id="IPR016024">
    <property type="entry name" value="ARM-type_fold"/>
</dbReference>
<dbReference type="SUPFAM" id="SSF48371">
    <property type="entry name" value="ARM repeat"/>
    <property type="match status" value="1"/>
</dbReference>
<evidence type="ECO:0000256" key="9">
    <source>
        <dbReference type="ARBA" id="ARBA00022840"/>
    </source>
</evidence>
<dbReference type="CDD" id="cd05169">
    <property type="entry name" value="PIKKc_TOR"/>
    <property type="match status" value="1"/>
</dbReference>
<evidence type="ECO:0000256" key="2">
    <source>
        <dbReference type="ARBA" id="ARBA00011031"/>
    </source>
</evidence>
<dbReference type="SMART" id="SM01345">
    <property type="entry name" value="Rapamycin_bind"/>
    <property type="match status" value="1"/>
</dbReference>
<dbReference type="RefSeq" id="XP_031856284.1">
    <property type="nucleotide sequence ID" value="XM_032000393.1"/>
</dbReference>
<dbReference type="Gene3D" id="1.25.10.10">
    <property type="entry name" value="Leucine-rich Repeat Variant"/>
    <property type="match status" value="3"/>
</dbReference>
<keyword evidence="10" id="KW-0131">Cell cycle</keyword>
<keyword evidence="6" id="KW-0677">Repeat</keyword>
<dbReference type="InterPro" id="IPR014009">
    <property type="entry name" value="PIK_FAT"/>
</dbReference>
<dbReference type="GO" id="GO:0006995">
    <property type="term" value="P:cellular response to nitrogen starvation"/>
    <property type="evidence" value="ECO:0007669"/>
    <property type="project" value="UniProtKB-ARBA"/>
</dbReference>
<evidence type="ECO:0000256" key="15">
    <source>
        <dbReference type="SAM" id="MobiDB-lite"/>
    </source>
</evidence>
<dbReference type="OrthoDB" id="381190at2759"/>
<evidence type="ECO:0000256" key="7">
    <source>
        <dbReference type="ARBA" id="ARBA00022741"/>
    </source>
</evidence>
<dbReference type="FunFam" id="1.20.120.150:FF:000001">
    <property type="entry name" value="Serine/threonine-protein kinase TOR"/>
    <property type="match status" value="1"/>
</dbReference>
<feature type="domain" description="FATC" evidence="18">
    <location>
        <begin position="2349"/>
        <end position="2381"/>
    </location>
</feature>
<dbReference type="GO" id="GO:0031931">
    <property type="term" value="C:TORC1 complex"/>
    <property type="evidence" value="ECO:0007669"/>
    <property type="project" value="TreeGrafter"/>
</dbReference>
<dbReference type="InterPro" id="IPR036940">
    <property type="entry name" value="PI3/4_kinase_cat_sf"/>
</dbReference>
<evidence type="ECO:0000313" key="20">
    <source>
        <dbReference type="Proteomes" id="UP000398389"/>
    </source>
</evidence>
<dbReference type="InterPro" id="IPR011990">
    <property type="entry name" value="TPR-like_helical_dom_sf"/>
</dbReference>
<comment type="similarity">
    <text evidence="2 14">Belongs to the PI3/PI4-kinase family.</text>
</comment>
<organism evidence="19 20">
    <name type="scientific">Magnusiomyces paraingens</name>
    <dbReference type="NCBI Taxonomy" id="2606893"/>
    <lineage>
        <taxon>Eukaryota</taxon>
        <taxon>Fungi</taxon>
        <taxon>Dikarya</taxon>
        <taxon>Ascomycota</taxon>
        <taxon>Saccharomycotina</taxon>
        <taxon>Dipodascomycetes</taxon>
        <taxon>Dipodascales</taxon>
        <taxon>Dipodascaceae</taxon>
        <taxon>Magnusiomyces</taxon>
    </lineage>
</organism>
<dbReference type="GO" id="GO:0106310">
    <property type="term" value="F:protein serine kinase activity"/>
    <property type="evidence" value="ECO:0007669"/>
    <property type="project" value="RHEA"/>
</dbReference>
<evidence type="ECO:0000256" key="11">
    <source>
        <dbReference type="ARBA" id="ARBA00029427"/>
    </source>
</evidence>
<dbReference type="FunFam" id="3.30.1010.10:FF:000006">
    <property type="entry name" value="Serine/threonine-protein kinase TOR"/>
    <property type="match status" value="1"/>
</dbReference>
<keyword evidence="7 14" id="KW-0547">Nucleotide-binding</keyword>
<dbReference type="GO" id="GO:1905356">
    <property type="term" value="P:regulation of snRNA pseudouridine synthesis"/>
    <property type="evidence" value="ECO:0007669"/>
    <property type="project" value="UniProtKB-ARBA"/>
</dbReference>
<evidence type="ECO:0000256" key="1">
    <source>
        <dbReference type="ARBA" id="ARBA00004413"/>
    </source>
</evidence>
<dbReference type="InterPro" id="IPR026683">
    <property type="entry name" value="TOR_cat"/>
</dbReference>
<evidence type="ECO:0000256" key="5">
    <source>
        <dbReference type="ARBA" id="ARBA00022679"/>
    </source>
</evidence>
<proteinExistence type="inferred from homology"/>
<dbReference type="InterPro" id="IPR018936">
    <property type="entry name" value="PI3/4_kinase_CS"/>
</dbReference>
<dbReference type="InterPro" id="IPR009076">
    <property type="entry name" value="FRB_dom"/>
</dbReference>
<dbReference type="InterPro" id="IPR003151">
    <property type="entry name" value="PIK-rel_kinase_FAT"/>
</dbReference>
<feature type="region of interest" description="Disordered" evidence="15">
    <location>
        <begin position="2273"/>
        <end position="2296"/>
    </location>
</feature>
<dbReference type="InterPro" id="IPR000403">
    <property type="entry name" value="PI3/4_kinase_cat_dom"/>
</dbReference>
<comment type="catalytic activity">
    <reaction evidence="13">
        <text>L-seryl-[protein] + ATP = O-phospho-L-seryl-[protein] + ADP + H(+)</text>
        <dbReference type="Rhea" id="RHEA:17989"/>
        <dbReference type="Rhea" id="RHEA-COMP:9863"/>
        <dbReference type="Rhea" id="RHEA-COMP:11604"/>
        <dbReference type="ChEBI" id="CHEBI:15378"/>
        <dbReference type="ChEBI" id="CHEBI:29999"/>
        <dbReference type="ChEBI" id="CHEBI:30616"/>
        <dbReference type="ChEBI" id="CHEBI:83421"/>
        <dbReference type="ChEBI" id="CHEBI:456216"/>
        <dbReference type="EC" id="2.7.11.1"/>
    </reaction>
</comment>
<sequence length="2381" mass="269649">MPSLPNSLQQEGFVLNGIFAGLRSKNPEERDKAGTELQQYFLTVGVENSENGSPRPNNEINKRIFEFLRSTDVSSRLGGITAIDKLLDVYQSDEMSTKVTRFANYLRSTIPTNDIEVLRAAVNTMGKLTAYEGLAAEIVEFEITRALEWLQSDRQEARRHSAVLMIAALAKSSKTLLYSYVNQIIDVIWVGLRDSKVSIRLDAADALHSCLEILVGRDTDAQQKCYRKIYDGALAGLKIGTTDDIHGTLLAFRELLRTAGMFMQPYYSDVCETVLKYKDHKDLLVRRTVIQILPILAQYSPIEFTKKYLSDSKIALSVRSNIAFYLDPILEGVKEVLTSKSRSRREQESAVFECLGMLSGAVGQALSKHLSKDVLDLLFSCGLSEDLNKCLTKIVINIPPLHIPIRDRLLDIISLTLSGSHFQPPGSPNSLQKINVVAAMEYRETMINRDSNNNNTSQDYTDDKVIVLALRILGSFDFKGQSLSEFVKNCALYYIDHENPQVRKAAALTSINLFTADPICYQSSSHSLKSVNQVLEKLLTVALSDPVPEIRREILNSLQSKLDYHLAQAENVRMLFMAMNDEDFHVREAAITIIGRLSRINPAYVVPSLRKTLLQLLTELEFATISRNKEESSKLLGLLISSTNNLVRPYIKPILATLIPSAKDSSPLVASSVIAAIGELSKVTGEDMSPYFSELMQLILDTLQDQSSAIKRDAALRTLGQLSSSSGYVIDPLIDYPQLLGILVTILKSSDQNLTLKRETVRVMGILGALDPYKHREVERKTEDDSTEYDSAPIDVLLLMQGMSPSAEEYYPTVVITTLMSLLKDPSLVTHHNAIAQAVLHIFKSLGLKCVPFLNQIIPGLISVIRSSSHVMAEFIFRQLSNLIQVVKQHARPFLPSIFEVAQEYFSIPILQTVILSLIDSIAQALDGEFKAYMPRLLPLLINLIQNDKSHMRDTSVKVLNSFIIFGSTIEEYVNLIVPCIVSMIEYTPINLRIAAIETVGELCRTVNLNDMAPRIIHPLLRTLNLEVEELKTPIVNTLCALAFSMNSEYTIFISVVNKSLLKHKIHAPNYEQLVTKILNSEPLPQNLNPYRKRIKIGDESSPADVATRKLRVNQMHLQLAWNTSQRTTRDDWLEWLRRLSLELLKESPSQALRASASIAGVYAPLAKDLFNPSFYSCWGALYDQYKEDLVRSLEIALTSPNIPPEVLQTLLNLAEYMEHDEKSLPIDIRTLANYAQKCHAYAKALHYKELEYMQDPKTNTIEALITINNHLQQSDSAIGILTRAQQHHSLQLKETWYEKLQRWDDALEAYNRREKEDPDSMEVTMGKMRCLHALGEWEQLSKLAQERWANSTYDIKRAVAPLAAAAAWGLGEWERMDTYISVMKSESPDRSFFNAILSIHRGNYNDASKQIIIARDLLATELTALVSESYNRAYGVVVRVQMLAELEEIITYKNLPTESDTRKTMKKTWMKRLKGCQRNVDIWQRMLKVRALVIKPKEDMDMWIKFANLCRKSGRLGLAEKSLSRILEPDDNDRSTSGVVEFLPKVVYAQLKYEWARGNHEEALDKLMEFTNRMSHLLNLQDDDLIAQPLPSNRTDVSSTVKENTRLLARCFLKQGEWKVALRESWMTEGPDTILGSYLLATHFDESWYKAWHNWALANFEFITLFDTCSIQGVDTDRLIQHHVVPAIKGFFKSIALSEQKSLQDTLRLLTLWFKYGGLDEPAKAMAEGFQLIHLEVWLGVLPQLISSIHQPDPVVSKALQSLLTELGRNHPQALIYPLTVAIKSDSASRQMAASSIIDKMRQHSATLVEQAELVSYELIRVAVLWHEQWHEGLEDASRYYFGEHNIEKMFSTLEGLHAMLDRGPETLREVAFQTAFARDLHEAHNWLISYRRTNDPANLNQAWDIYYNVFRRITRQLPQAQTLDLQYVSPKLQAARNLQLAVPGTYIPGKPIISISKFDPMFSVISSKQRPRRLTIKASDGKDYQYVLKGHEDIRQDNLVMQLFGLVNTLLSDDPECFKRHLNIQQYPAIPLSPKSGLLGWVPHADTFHVLIREYREGKILLNIEYRVMLQMAPDYDSLAHLQKIEIFTYALDNTRGQDLYRVLWLKSRSSEAWLDRRTQYTRSLAVMSMVGYILGLGDRHPSNLMLDRYTGKVIHVDFGDCFEAAILREKYPEKVPFRLTRMLVYAMEVSGIEGSFRITCEHVMSLLRDNKESLMAILEAFAHDPLINWGFDIPMKTDGPTVATQTGPGGLVGGMGGLMDYGNNGFLNDDRTGNVTKEDSRTGRSSNGTSALSLSAIKGGVAPPTEKKSESQITANRIQRSRDNRADIVLKRITDKLTGNDFRNVKDLDVPTQVDKLILQATNVENLCLHYIGWCSFW</sequence>
<name>A0A5E8C396_9ASCO</name>
<keyword evidence="20" id="KW-1185">Reference proteome</keyword>
<dbReference type="Gene3D" id="1.20.120.150">
    <property type="entry name" value="FKBP12-rapamycin binding domain"/>
    <property type="match status" value="1"/>
</dbReference>
<dbReference type="GO" id="GO:0031932">
    <property type="term" value="C:TORC2 complex"/>
    <property type="evidence" value="ECO:0007669"/>
    <property type="project" value="TreeGrafter"/>
</dbReference>
<dbReference type="SMART" id="SM00146">
    <property type="entry name" value="PI3Kc"/>
    <property type="match status" value="1"/>
</dbReference>
<keyword evidence="3 14" id="KW-0723">Serine/threonine-protein kinase</keyword>
<dbReference type="Pfam" id="PF11865">
    <property type="entry name" value="mTOR_dom"/>
    <property type="match status" value="1"/>
</dbReference>
<dbReference type="FunFam" id="1.10.1070.11:FF:000020">
    <property type="entry name" value="Serine/threonine-protein kinase TOR"/>
    <property type="match status" value="1"/>
</dbReference>
<dbReference type="InterPro" id="IPR036738">
    <property type="entry name" value="FRB_sf"/>
</dbReference>
<dbReference type="GO" id="GO:0016242">
    <property type="term" value="P:negative regulation of macroautophagy"/>
    <property type="evidence" value="ECO:0007669"/>
    <property type="project" value="TreeGrafter"/>
</dbReference>
<dbReference type="InterPro" id="IPR058584">
    <property type="entry name" value="IMB1_TNPO1-like_TPR"/>
</dbReference>
<dbReference type="EMBL" id="CABVLU010000005">
    <property type="protein sequence ID" value="VVT57405.1"/>
    <property type="molecule type" value="Genomic_DNA"/>
</dbReference>
<dbReference type="SUPFAM" id="SSF47212">
    <property type="entry name" value="FKBP12-rapamycin-binding domain of FKBP-rapamycin-associated protein (FRAP)"/>
    <property type="match status" value="1"/>
</dbReference>
<evidence type="ECO:0000256" key="10">
    <source>
        <dbReference type="ARBA" id="ARBA00023306"/>
    </source>
</evidence>
<dbReference type="GO" id="GO:0000329">
    <property type="term" value="C:fungal-type vacuole membrane"/>
    <property type="evidence" value="ECO:0007669"/>
    <property type="project" value="UniProtKB-ARBA"/>
</dbReference>
<dbReference type="PROSITE" id="PS51189">
    <property type="entry name" value="FAT"/>
    <property type="match status" value="1"/>
</dbReference>
<comment type="catalytic activity">
    <reaction evidence="12 14">
        <text>L-threonyl-[protein] + ATP = O-phospho-L-threonyl-[protein] + ADP + H(+)</text>
        <dbReference type="Rhea" id="RHEA:46608"/>
        <dbReference type="Rhea" id="RHEA-COMP:11060"/>
        <dbReference type="Rhea" id="RHEA-COMP:11605"/>
        <dbReference type="ChEBI" id="CHEBI:15378"/>
        <dbReference type="ChEBI" id="CHEBI:30013"/>
        <dbReference type="ChEBI" id="CHEBI:30616"/>
        <dbReference type="ChEBI" id="CHEBI:61977"/>
        <dbReference type="ChEBI" id="CHEBI:456216"/>
        <dbReference type="EC" id="2.7.11.1"/>
    </reaction>
</comment>
<comment type="subcellular location">
    <subcellularLocation>
        <location evidence="1">Cell membrane</location>
        <topology evidence="1">Peripheral membrane protein</topology>
        <orientation evidence="1">Cytoplasmic side</orientation>
    </subcellularLocation>
    <subcellularLocation>
        <location evidence="11">Vacuole membrane</location>
        <topology evidence="11">Peripheral membrane protein</topology>
        <orientation evidence="11">Cytoplasmic side</orientation>
    </subcellularLocation>
</comment>
<dbReference type="Gene3D" id="1.25.40.10">
    <property type="entry name" value="Tetratricopeptide repeat domain"/>
    <property type="match status" value="1"/>
</dbReference>